<dbReference type="AlphaFoldDB" id="A0A3N9YM82"/>
<dbReference type="GO" id="GO:0004553">
    <property type="term" value="F:hydrolase activity, hydrolyzing O-glycosyl compounds"/>
    <property type="evidence" value="ECO:0007669"/>
    <property type="project" value="InterPro"/>
</dbReference>
<dbReference type="SMART" id="SM00637">
    <property type="entry name" value="CBD_II"/>
    <property type="match status" value="1"/>
</dbReference>
<dbReference type="Pfam" id="PF00553">
    <property type="entry name" value="CBM_2"/>
    <property type="match status" value="1"/>
</dbReference>
<protein>
    <submittedName>
        <fullName evidence="2">Beta-mannosidase</fullName>
    </submittedName>
</protein>
<reference evidence="2 3" key="1">
    <citation type="submission" date="2018-04" db="EMBL/GenBank/DDBJ databases">
        <title>Micromonosporas from Atacama Desert.</title>
        <authorList>
            <person name="Carro L."/>
            <person name="Klenk H.-P."/>
            <person name="Goodfellow M."/>
        </authorList>
    </citation>
    <scope>NUCLEOTIDE SEQUENCE [LARGE SCALE GENOMIC DNA]</scope>
    <source>
        <strain evidence="2 3">LB19</strain>
    </source>
</reference>
<sequence>PPPTTPPPNGGCTATYTVTNQWQGGFQGEVRVTAGARAITGWTAGWTFANGQRVTQSWNVALASSGITVTARNTDYNGRLAAGASASFGFLGSWTGANSLPVLSCTAS</sequence>
<dbReference type="Gene3D" id="2.60.40.290">
    <property type="match status" value="1"/>
</dbReference>
<proteinExistence type="predicted"/>
<dbReference type="InterPro" id="IPR012291">
    <property type="entry name" value="CBM2_carb-bd_dom_sf"/>
</dbReference>
<evidence type="ECO:0000259" key="1">
    <source>
        <dbReference type="PROSITE" id="PS51173"/>
    </source>
</evidence>
<name>A0A3N9YM82_9ACTN</name>
<evidence type="ECO:0000313" key="2">
    <source>
        <dbReference type="EMBL" id="RQX21283.1"/>
    </source>
</evidence>
<feature type="non-terminal residue" evidence="2">
    <location>
        <position position="1"/>
    </location>
</feature>
<dbReference type="SUPFAM" id="SSF49384">
    <property type="entry name" value="Carbohydrate-binding domain"/>
    <property type="match status" value="1"/>
</dbReference>
<dbReference type="InterPro" id="IPR008965">
    <property type="entry name" value="CBM2/CBM3_carb-bd_dom_sf"/>
</dbReference>
<comment type="caution">
    <text evidence="2">The sequence shown here is derived from an EMBL/GenBank/DDBJ whole genome shotgun (WGS) entry which is preliminary data.</text>
</comment>
<gene>
    <name evidence="2" type="ORF">DDE19_00170</name>
</gene>
<accession>A0A3N9YM82</accession>
<evidence type="ECO:0000313" key="3">
    <source>
        <dbReference type="Proteomes" id="UP000278981"/>
    </source>
</evidence>
<dbReference type="GO" id="GO:0030247">
    <property type="term" value="F:polysaccharide binding"/>
    <property type="evidence" value="ECO:0007669"/>
    <property type="project" value="UniProtKB-UniRule"/>
</dbReference>
<organism evidence="2 3">
    <name type="scientific">Micromonospora ureilytica</name>
    <dbReference type="NCBI Taxonomy" id="709868"/>
    <lineage>
        <taxon>Bacteria</taxon>
        <taxon>Bacillati</taxon>
        <taxon>Actinomycetota</taxon>
        <taxon>Actinomycetes</taxon>
        <taxon>Micromonosporales</taxon>
        <taxon>Micromonosporaceae</taxon>
        <taxon>Micromonospora</taxon>
    </lineage>
</organism>
<dbReference type="RefSeq" id="WP_205779863.1">
    <property type="nucleotide sequence ID" value="NZ_QDGB01000033.1"/>
</dbReference>
<dbReference type="PROSITE" id="PS51173">
    <property type="entry name" value="CBM2"/>
    <property type="match status" value="1"/>
</dbReference>
<dbReference type="EMBL" id="QDGB01000033">
    <property type="protein sequence ID" value="RQX21283.1"/>
    <property type="molecule type" value="Genomic_DNA"/>
</dbReference>
<dbReference type="Proteomes" id="UP000278981">
    <property type="component" value="Unassembled WGS sequence"/>
</dbReference>
<feature type="domain" description="CBM2" evidence="1">
    <location>
        <begin position="5"/>
        <end position="108"/>
    </location>
</feature>
<dbReference type="InterPro" id="IPR001919">
    <property type="entry name" value="CBD2"/>
</dbReference>
<dbReference type="GO" id="GO:0005975">
    <property type="term" value="P:carbohydrate metabolic process"/>
    <property type="evidence" value="ECO:0007669"/>
    <property type="project" value="InterPro"/>
</dbReference>